<accession>A0AAV0VF76</accession>
<keyword evidence="3" id="KW-1185">Reference proteome</keyword>
<evidence type="ECO:0000313" key="2">
    <source>
        <dbReference type="EMBL" id="CAI5745404.1"/>
    </source>
</evidence>
<organism evidence="2 3">
    <name type="scientific">Peronospora destructor</name>
    <dbReference type="NCBI Taxonomy" id="86335"/>
    <lineage>
        <taxon>Eukaryota</taxon>
        <taxon>Sar</taxon>
        <taxon>Stramenopiles</taxon>
        <taxon>Oomycota</taxon>
        <taxon>Peronosporomycetes</taxon>
        <taxon>Peronosporales</taxon>
        <taxon>Peronosporaceae</taxon>
        <taxon>Peronospora</taxon>
    </lineage>
</organism>
<feature type="compositionally biased region" description="Basic and acidic residues" evidence="1">
    <location>
        <begin position="86"/>
        <end position="95"/>
    </location>
</feature>
<dbReference type="EMBL" id="CANTFM010002280">
    <property type="protein sequence ID" value="CAI5745404.1"/>
    <property type="molecule type" value="Genomic_DNA"/>
</dbReference>
<dbReference type="Proteomes" id="UP001162029">
    <property type="component" value="Unassembled WGS sequence"/>
</dbReference>
<dbReference type="AlphaFoldDB" id="A0AAV0VF76"/>
<proteinExistence type="predicted"/>
<name>A0AAV0VF76_9STRA</name>
<protein>
    <submittedName>
        <fullName evidence="2">Uncharacterized protein</fullName>
    </submittedName>
</protein>
<comment type="caution">
    <text evidence="2">The sequence shown here is derived from an EMBL/GenBank/DDBJ whole genome shotgun (WGS) entry which is preliminary data.</text>
</comment>
<gene>
    <name evidence="2" type="ORF">PDE001_LOCUS10485</name>
</gene>
<feature type="compositionally biased region" description="Basic and acidic residues" evidence="1">
    <location>
        <begin position="120"/>
        <end position="134"/>
    </location>
</feature>
<sequence>MSMRGDSRPTQPGAVPASAADDSSSAARSSPAATGAAGARGITPRAHDDPDVEVIYSGESDVSDSGNAPEASRSPATPQYSPRPLPNERTRDLHHSLFGSDDDDHGDEYVFLITASARAPSHERDDDGASRRHI</sequence>
<reference evidence="2" key="1">
    <citation type="submission" date="2022-12" db="EMBL/GenBank/DDBJ databases">
        <authorList>
            <person name="Webb A."/>
        </authorList>
    </citation>
    <scope>NUCLEOTIDE SEQUENCE</scope>
    <source>
        <strain evidence="2">Pd1</strain>
    </source>
</reference>
<evidence type="ECO:0000256" key="1">
    <source>
        <dbReference type="SAM" id="MobiDB-lite"/>
    </source>
</evidence>
<feature type="region of interest" description="Disordered" evidence="1">
    <location>
        <begin position="1"/>
        <end position="134"/>
    </location>
</feature>
<evidence type="ECO:0000313" key="3">
    <source>
        <dbReference type="Proteomes" id="UP001162029"/>
    </source>
</evidence>
<feature type="compositionally biased region" description="Low complexity" evidence="1">
    <location>
        <begin position="12"/>
        <end position="44"/>
    </location>
</feature>